<keyword evidence="2" id="KW-0732">Signal</keyword>
<reference evidence="4" key="1">
    <citation type="journal article" date="2019" name="Int. J. Syst. Evol. Microbiol.">
        <title>The Global Catalogue of Microorganisms (GCM) 10K type strain sequencing project: providing services to taxonomists for standard genome sequencing and annotation.</title>
        <authorList>
            <consortium name="The Broad Institute Genomics Platform"/>
            <consortium name="The Broad Institute Genome Sequencing Center for Infectious Disease"/>
            <person name="Wu L."/>
            <person name="Ma J."/>
        </authorList>
    </citation>
    <scope>NUCLEOTIDE SEQUENCE [LARGE SCALE GENOMIC DNA]</scope>
    <source>
        <strain evidence="4">JCM 15914</strain>
    </source>
</reference>
<proteinExistence type="predicted"/>
<dbReference type="PROSITE" id="PS51257">
    <property type="entry name" value="PROKAR_LIPOPROTEIN"/>
    <property type="match status" value="1"/>
</dbReference>
<evidence type="ECO:0008006" key="5">
    <source>
        <dbReference type="Google" id="ProtNLM"/>
    </source>
</evidence>
<feature type="signal peptide" evidence="2">
    <location>
        <begin position="1"/>
        <end position="37"/>
    </location>
</feature>
<feature type="chain" id="PRO_5046374766" description="Lipoprotein" evidence="2">
    <location>
        <begin position="38"/>
        <end position="178"/>
    </location>
</feature>
<evidence type="ECO:0000313" key="3">
    <source>
        <dbReference type="EMBL" id="GAA2120641.1"/>
    </source>
</evidence>
<evidence type="ECO:0000313" key="4">
    <source>
        <dbReference type="Proteomes" id="UP001500166"/>
    </source>
</evidence>
<accession>A0ABP5JUZ0</accession>
<comment type="caution">
    <text evidence="3">The sequence shown here is derived from an EMBL/GenBank/DDBJ whole genome shotgun (WGS) entry which is preliminary data.</text>
</comment>
<evidence type="ECO:0000256" key="1">
    <source>
        <dbReference type="SAM" id="MobiDB-lite"/>
    </source>
</evidence>
<evidence type="ECO:0000256" key="2">
    <source>
        <dbReference type="SAM" id="SignalP"/>
    </source>
</evidence>
<gene>
    <name evidence="3" type="ORF">GCM10009824_22490</name>
</gene>
<feature type="compositionally biased region" description="Polar residues" evidence="1">
    <location>
        <begin position="161"/>
        <end position="170"/>
    </location>
</feature>
<dbReference type="RefSeq" id="WP_344225138.1">
    <property type="nucleotide sequence ID" value="NZ_BAAAQA010000024.1"/>
</dbReference>
<name>A0ABP5JUZ0_9MICC</name>
<sequence>MKNAARKKLQHFGLGAAAAAALLTATGCGYVSPQATADEYAPSDGIQAELGDVSVRNLMILAEDENSEGRVIGTVINDSAEPATLTIDADGATAEVEVPANDQVMLEKAEPVTIDQAGAMPGLMVETELEADGQSSTQSVPVLDHTYPRYASLMPGGAPSTPANPSNTPKAESEEGGH</sequence>
<keyword evidence="4" id="KW-1185">Reference proteome</keyword>
<dbReference type="Proteomes" id="UP001500166">
    <property type="component" value="Unassembled WGS sequence"/>
</dbReference>
<protein>
    <recommendedName>
        <fullName evidence="5">Lipoprotein</fullName>
    </recommendedName>
</protein>
<feature type="region of interest" description="Disordered" evidence="1">
    <location>
        <begin position="129"/>
        <end position="178"/>
    </location>
</feature>
<dbReference type="EMBL" id="BAAAQA010000024">
    <property type="protein sequence ID" value="GAA2120641.1"/>
    <property type="molecule type" value="Genomic_DNA"/>
</dbReference>
<organism evidence="3 4">
    <name type="scientific">Kocuria atrinae</name>
    <dbReference type="NCBI Taxonomy" id="592377"/>
    <lineage>
        <taxon>Bacteria</taxon>
        <taxon>Bacillati</taxon>
        <taxon>Actinomycetota</taxon>
        <taxon>Actinomycetes</taxon>
        <taxon>Micrococcales</taxon>
        <taxon>Micrococcaceae</taxon>
        <taxon>Kocuria</taxon>
    </lineage>
</organism>